<dbReference type="GO" id="GO:0043190">
    <property type="term" value="C:ATP-binding cassette (ABC) transporter complex"/>
    <property type="evidence" value="ECO:0007669"/>
    <property type="project" value="TreeGrafter"/>
</dbReference>
<dbReference type="Proteomes" id="UP000198393">
    <property type="component" value="Unassembled WGS sequence"/>
</dbReference>
<evidence type="ECO:0000256" key="3">
    <source>
        <dbReference type="ARBA" id="ARBA00022692"/>
    </source>
</evidence>
<feature type="transmembrane region" description="Helical" evidence="6">
    <location>
        <begin position="510"/>
        <end position="528"/>
    </location>
</feature>
<evidence type="ECO:0000313" key="7">
    <source>
        <dbReference type="EMBL" id="SNS85329.1"/>
    </source>
</evidence>
<dbReference type="OrthoDB" id="1096108at2"/>
<dbReference type="Pfam" id="PF03739">
    <property type="entry name" value="LptF_LptG"/>
    <property type="match status" value="1"/>
</dbReference>
<reference evidence="7 8" key="1">
    <citation type="submission" date="2017-06" db="EMBL/GenBank/DDBJ databases">
        <authorList>
            <person name="Kim H.J."/>
            <person name="Triplett B.A."/>
        </authorList>
    </citation>
    <scope>NUCLEOTIDE SEQUENCE [LARGE SCALE GENOMIC DNA]</scope>
    <source>
        <strain evidence="7 8">DSM 19307</strain>
    </source>
</reference>
<evidence type="ECO:0000256" key="5">
    <source>
        <dbReference type="ARBA" id="ARBA00023136"/>
    </source>
</evidence>
<accession>A0A239HVJ0</accession>
<dbReference type="EMBL" id="FZPD01000002">
    <property type="protein sequence ID" value="SNS85329.1"/>
    <property type="molecule type" value="Genomic_DNA"/>
</dbReference>
<feature type="transmembrane region" description="Helical" evidence="6">
    <location>
        <begin position="479"/>
        <end position="498"/>
    </location>
</feature>
<keyword evidence="8" id="KW-1185">Reference proteome</keyword>
<dbReference type="PANTHER" id="PTHR33529">
    <property type="entry name" value="SLR0882 PROTEIN-RELATED"/>
    <property type="match status" value="1"/>
</dbReference>
<evidence type="ECO:0000256" key="1">
    <source>
        <dbReference type="ARBA" id="ARBA00004651"/>
    </source>
</evidence>
<organism evidence="7 8">
    <name type="scientific">Ekhidna lutea</name>
    <dbReference type="NCBI Taxonomy" id="447679"/>
    <lineage>
        <taxon>Bacteria</taxon>
        <taxon>Pseudomonadati</taxon>
        <taxon>Bacteroidota</taxon>
        <taxon>Cytophagia</taxon>
        <taxon>Cytophagales</taxon>
        <taxon>Reichenbachiellaceae</taxon>
        <taxon>Ekhidna</taxon>
    </lineage>
</organism>
<evidence type="ECO:0000313" key="8">
    <source>
        <dbReference type="Proteomes" id="UP000198393"/>
    </source>
</evidence>
<dbReference type="AlphaFoldDB" id="A0A239HVJ0"/>
<evidence type="ECO:0000256" key="6">
    <source>
        <dbReference type="SAM" id="Phobius"/>
    </source>
</evidence>
<proteinExistence type="predicted"/>
<evidence type="ECO:0000256" key="2">
    <source>
        <dbReference type="ARBA" id="ARBA00022475"/>
    </source>
</evidence>
<dbReference type="RefSeq" id="WP_089356254.1">
    <property type="nucleotide sequence ID" value="NZ_FZPD01000002.1"/>
</dbReference>
<keyword evidence="4 6" id="KW-1133">Transmembrane helix</keyword>
<evidence type="ECO:0000256" key="4">
    <source>
        <dbReference type="ARBA" id="ARBA00022989"/>
    </source>
</evidence>
<comment type="subcellular location">
    <subcellularLocation>
        <location evidence="1">Cell membrane</location>
        <topology evidence="1">Multi-pass membrane protein</topology>
    </subcellularLocation>
</comment>
<protein>
    <submittedName>
        <fullName evidence="7">Lipopolysaccharide export system permease protein</fullName>
    </submittedName>
</protein>
<feature type="transmembrane region" description="Helical" evidence="6">
    <location>
        <begin position="12"/>
        <end position="35"/>
    </location>
</feature>
<feature type="transmembrane region" description="Helical" evidence="6">
    <location>
        <begin position="452"/>
        <end position="472"/>
    </location>
</feature>
<feature type="transmembrane region" description="Helical" evidence="6">
    <location>
        <begin position="101"/>
        <end position="119"/>
    </location>
</feature>
<name>A0A239HVJ0_EKHLU</name>
<keyword evidence="5 6" id="KW-0472">Membrane</keyword>
<keyword evidence="2" id="KW-1003">Cell membrane</keyword>
<dbReference type="InterPro" id="IPR005495">
    <property type="entry name" value="LptG/LptF_permease"/>
</dbReference>
<keyword evidence="3 6" id="KW-0812">Transmembrane</keyword>
<feature type="transmembrane region" description="Helical" evidence="6">
    <location>
        <begin position="55"/>
        <end position="80"/>
    </location>
</feature>
<dbReference type="GO" id="GO:0015920">
    <property type="term" value="P:lipopolysaccharide transport"/>
    <property type="evidence" value="ECO:0007669"/>
    <property type="project" value="TreeGrafter"/>
</dbReference>
<sequence>MRLKKLDVLMLRSFVGPLVLTTAVANFILLIQYLLKYFDDFVGKNLGFTVFAELLFYFSLNMLQIALPLGVLLASLMTFGNLGENFELTAIKSSGISLLRTLRPIFLFVVGLSIGAYFFNNYTIPAANLKAYSLLYDIKHTKPALDIKAGAFYNGIPNYSIKAKDKLPDGKTLLDVIIYDHSLGRGNKTVILADSSLMYTIMDDRYLKLEMYNGHYYSEEQKTGSNVDRFYRTEYARMDMVFSLSSFDLKRRKEELFQNNRQMKNISELSQDVDSFKIMVIKQKANLITGSQRYFLYHLRNKDHIREKSKVDKDSVSTEQADNMVEASLIPLRFFQQQKPAKTKMVDQDSIEKVREELLLKEDVFLKRKPDEKPRAVNRAFGNRFEFGSVDTLKWVHLDTYLEGRLKNNKPIISDALNKARNVKVNINSAKTRLYQYKKDVNLYTIEMQKKYALALACILMFLIGAPLGAIIKKGGLGVPTILAIFFFIIYYLFMSIGEKQAKEGAMDPYLASWMADMILLPFGLFFLRQARVDARIFEIDAYRVGIEKLRRRFARNKNKA</sequence>
<dbReference type="PANTHER" id="PTHR33529:SF6">
    <property type="entry name" value="YJGP_YJGQ FAMILY PERMEASE"/>
    <property type="match status" value="1"/>
</dbReference>
<gene>
    <name evidence="7" type="ORF">SAMN05421640_1528</name>
</gene>